<sequence length="85" mass="8537">MTGSDSGKPGSPEAASGTAAAGSTENPEPAPGADDVKRKFREALARKNANQANGAAEGHADGRGKAKGGQHGPAVPQREFRRKSG</sequence>
<dbReference type="OrthoDB" id="4319558at2"/>
<evidence type="ECO:0008006" key="4">
    <source>
        <dbReference type="Google" id="ProtNLM"/>
    </source>
</evidence>
<dbReference type="AlphaFoldDB" id="A0A1J7BC14"/>
<reference evidence="2 3" key="1">
    <citation type="submission" date="2016-10" db="EMBL/GenBank/DDBJ databases">
        <title>Genome sequence of Streptomyces gilvigriseus MUSC 26.</title>
        <authorList>
            <person name="Lee L.-H."/>
            <person name="Ser H.-L."/>
        </authorList>
    </citation>
    <scope>NUCLEOTIDE SEQUENCE [LARGE SCALE GENOMIC DNA]</scope>
    <source>
        <strain evidence="2 3">MUSC 26</strain>
    </source>
</reference>
<feature type="compositionally biased region" description="Basic and acidic residues" evidence="1">
    <location>
        <begin position="34"/>
        <end position="45"/>
    </location>
</feature>
<evidence type="ECO:0000313" key="3">
    <source>
        <dbReference type="Proteomes" id="UP000243342"/>
    </source>
</evidence>
<feature type="region of interest" description="Disordered" evidence="1">
    <location>
        <begin position="1"/>
        <end position="85"/>
    </location>
</feature>
<dbReference type="InterPro" id="IPR035172">
    <property type="entry name" value="DUF5302"/>
</dbReference>
<proteinExistence type="predicted"/>
<evidence type="ECO:0000256" key="1">
    <source>
        <dbReference type="SAM" id="MobiDB-lite"/>
    </source>
</evidence>
<accession>A0A1J7BC14</accession>
<keyword evidence="3" id="KW-1185">Reference proteome</keyword>
<comment type="caution">
    <text evidence="2">The sequence shown here is derived from an EMBL/GenBank/DDBJ whole genome shotgun (WGS) entry which is preliminary data.</text>
</comment>
<organism evidence="2 3">
    <name type="scientific">Mangrovactinospora gilvigrisea</name>
    <dbReference type="NCBI Taxonomy" id="1428644"/>
    <lineage>
        <taxon>Bacteria</taxon>
        <taxon>Bacillati</taxon>
        <taxon>Actinomycetota</taxon>
        <taxon>Actinomycetes</taxon>
        <taxon>Kitasatosporales</taxon>
        <taxon>Streptomycetaceae</taxon>
        <taxon>Mangrovactinospora</taxon>
    </lineage>
</organism>
<feature type="compositionally biased region" description="Low complexity" evidence="1">
    <location>
        <begin position="9"/>
        <end position="25"/>
    </location>
</feature>
<gene>
    <name evidence="2" type="ORF">BIV57_17520</name>
</gene>
<dbReference type="Pfam" id="PF17227">
    <property type="entry name" value="DUF5302"/>
    <property type="match status" value="1"/>
</dbReference>
<evidence type="ECO:0000313" key="2">
    <source>
        <dbReference type="EMBL" id="OIV36203.1"/>
    </source>
</evidence>
<dbReference type="EMBL" id="MLCF01000108">
    <property type="protein sequence ID" value="OIV36203.1"/>
    <property type="molecule type" value="Genomic_DNA"/>
</dbReference>
<name>A0A1J7BC14_9ACTN</name>
<dbReference type="RefSeq" id="WP_071657840.1">
    <property type="nucleotide sequence ID" value="NZ_MLCF01000108.1"/>
</dbReference>
<dbReference type="STRING" id="1428644.BIV57_17520"/>
<dbReference type="Proteomes" id="UP000243342">
    <property type="component" value="Unassembled WGS sequence"/>
</dbReference>
<protein>
    <recommendedName>
        <fullName evidence="4">DUF5302 domain-containing protein</fullName>
    </recommendedName>
</protein>